<dbReference type="InterPro" id="IPR016193">
    <property type="entry name" value="Cytidine_deaminase-like"/>
</dbReference>
<dbReference type="FunFam" id="3.40.140.10:FF:000011">
    <property type="entry name" value="tRNA-specific adenosine deaminase"/>
    <property type="match status" value="1"/>
</dbReference>
<accession>A0A5C4T9U8</accession>
<dbReference type="Proteomes" id="UP000307943">
    <property type="component" value="Unassembled WGS sequence"/>
</dbReference>
<evidence type="ECO:0000256" key="2">
    <source>
        <dbReference type="ARBA" id="ARBA00022723"/>
    </source>
</evidence>
<feature type="domain" description="CMP/dCMP-type deaminase" evidence="5">
    <location>
        <begin position="1"/>
        <end position="115"/>
    </location>
</feature>
<dbReference type="InterPro" id="IPR002125">
    <property type="entry name" value="CMP_dCMP_dom"/>
</dbReference>
<sequence>MNEEQFMQEAIAMACNNAKGTRGGPFGAIVVKDGRIVGRGVNEVTSAHDPTAHAEVQAIRDACRNLNDFQLTDCDVYTSCEPCPMCLGALYWARVRAVYYGFDRNDAADAGFDDSLIYEEIPKPVTERRLPMIRLAVGTPGDNPFELWKRSVLRTDY</sequence>
<proteinExistence type="inferred from homology"/>
<evidence type="ECO:0000259" key="5">
    <source>
        <dbReference type="PROSITE" id="PS51747"/>
    </source>
</evidence>
<evidence type="ECO:0000256" key="4">
    <source>
        <dbReference type="ARBA" id="ARBA00022833"/>
    </source>
</evidence>
<keyword evidence="4" id="KW-0862">Zinc</keyword>
<dbReference type="GO" id="GO:0006152">
    <property type="term" value="P:purine nucleoside catabolic process"/>
    <property type="evidence" value="ECO:0007669"/>
    <property type="project" value="TreeGrafter"/>
</dbReference>
<dbReference type="Gene3D" id="3.40.140.10">
    <property type="entry name" value="Cytidine Deaminase, domain 2"/>
    <property type="match status" value="1"/>
</dbReference>
<dbReference type="CDD" id="cd01285">
    <property type="entry name" value="nucleoside_deaminase"/>
    <property type="match status" value="1"/>
</dbReference>
<dbReference type="PROSITE" id="PS00903">
    <property type="entry name" value="CYT_DCMP_DEAMINASES_1"/>
    <property type="match status" value="1"/>
</dbReference>
<evidence type="ECO:0000313" key="7">
    <source>
        <dbReference type="Proteomes" id="UP000307943"/>
    </source>
</evidence>
<dbReference type="GO" id="GO:0047974">
    <property type="term" value="F:guanosine deaminase activity"/>
    <property type="evidence" value="ECO:0007669"/>
    <property type="project" value="TreeGrafter"/>
</dbReference>
<keyword evidence="3" id="KW-0378">Hydrolase</keyword>
<gene>
    <name evidence="6" type="ORF">FE784_16500</name>
</gene>
<dbReference type="OrthoDB" id="9802676at2"/>
<dbReference type="PANTHER" id="PTHR11079">
    <property type="entry name" value="CYTOSINE DEAMINASE FAMILY MEMBER"/>
    <property type="match status" value="1"/>
</dbReference>
<name>A0A5C4T9U8_9BACL</name>
<protein>
    <submittedName>
        <fullName evidence="6">Nucleoside deaminase</fullName>
    </submittedName>
</protein>
<keyword evidence="2" id="KW-0479">Metal-binding</keyword>
<dbReference type="Pfam" id="PF00383">
    <property type="entry name" value="dCMP_cyt_deam_1"/>
    <property type="match status" value="1"/>
</dbReference>
<dbReference type="SUPFAM" id="SSF53927">
    <property type="entry name" value="Cytidine deaminase-like"/>
    <property type="match status" value="1"/>
</dbReference>
<evidence type="ECO:0000256" key="3">
    <source>
        <dbReference type="ARBA" id="ARBA00022801"/>
    </source>
</evidence>
<reference evidence="6 7" key="1">
    <citation type="submission" date="2019-05" db="EMBL/GenBank/DDBJ databases">
        <title>We sequenced the genome of Paenibacillus hemerocallicola KCTC 33185 for further insight into its adaptation and study the phylogeny of Paenibacillus.</title>
        <authorList>
            <person name="Narsing Rao M.P."/>
        </authorList>
    </citation>
    <scope>NUCLEOTIDE SEQUENCE [LARGE SCALE GENOMIC DNA]</scope>
    <source>
        <strain evidence="6 7">KCTC 33185</strain>
    </source>
</reference>
<dbReference type="RefSeq" id="WP_139603321.1">
    <property type="nucleotide sequence ID" value="NZ_VDCQ01000021.1"/>
</dbReference>
<dbReference type="AlphaFoldDB" id="A0A5C4T9U8"/>
<keyword evidence="7" id="KW-1185">Reference proteome</keyword>
<comment type="caution">
    <text evidence="6">The sequence shown here is derived from an EMBL/GenBank/DDBJ whole genome shotgun (WGS) entry which is preliminary data.</text>
</comment>
<comment type="similarity">
    <text evidence="1">Belongs to the cytidine and deoxycytidylate deaminase family.</text>
</comment>
<dbReference type="EMBL" id="VDCQ01000021">
    <property type="protein sequence ID" value="TNJ65197.1"/>
    <property type="molecule type" value="Genomic_DNA"/>
</dbReference>
<evidence type="ECO:0000256" key="1">
    <source>
        <dbReference type="ARBA" id="ARBA00006576"/>
    </source>
</evidence>
<organism evidence="6 7">
    <name type="scientific">Paenibacillus hemerocallicola</name>
    <dbReference type="NCBI Taxonomy" id="1172614"/>
    <lineage>
        <taxon>Bacteria</taxon>
        <taxon>Bacillati</taxon>
        <taxon>Bacillota</taxon>
        <taxon>Bacilli</taxon>
        <taxon>Bacillales</taxon>
        <taxon>Paenibacillaceae</taxon>
        <taxon>Paenibacillus</taxon>
    </lineage>
</organism>
<dbReference type="InterPro" id="IPR016192">
    <property type="entry name" value="APOBEC/CMP_deaminase_Zn-bd"/>
</dbReference>
<dbReference type="PROSITE" id="PS51747">
    <property type="entry name" value="CYT_DCMP_DEAMINASES_2"/>
    <property type="match status" value="1"/>
</dbReference>
<dbReference type="PANTHER" id="PTHR11079:SF161">
    <property type="entry name" value="CMP_DCMP-TYPE DEAMINASE DOMAIN-CONTAINING PROTEIN"/>
    <property type="match status" value="1"/>
</dbReference>
<evidence type="ECO:0000313" key="6">
    <source>
        <dbReference type="EMBL" id="TNJ65197.1"/>
    </source>
</evidence>
<dbReference type="GO" id="GO:0008270">
    <property type="term" value="F:zinc ion binding"/>
    <property type="evidence" value="ECO:0007669"/>
    <property type="project" value="InterPro"/>
</dbReference>